<feature type="domain" description="PAS" evidence="5">
    <location>
        <begin position="398"/>
        <end position="469"/>
    </location>
</feature>
<dbReference type="AlphaFoldDB" id="A0A926E3S4"/>
<dbReference type="SMART" id="SM00091">
    <property type="entry name" value="PAS"/>
    <property type="match status" value="1"/>
</dbReference>
<dbReference type="Proteomes" id="UP000610760">
    <property type="component" value="Unassembled WGS sequence"/>
</dbReference>
<evidence type="ECO:0000259" key="7">
    <source>
        <dbReference type="PROSITE" id="PS51656"/>
    </source>
</evidence>
<dbReference type="PROSITE" id="PS51656">
    <property type="entry name" value="4FE4S"/>
    <property type="match status" value="1"/>
</dbReference>
<dbReference type="InterPro" id="IPR017896">
    <property type="entry name" value="4Fe4S_Fe-S-bd"/>
</dbReference>
<dbReference type="Gene3D" id="3.30.450.20">
    <property type="entry name" value="PAS domain"/>
    <property type="match status" value="1"/>
</dbReference>
<dbReference type="Gene3D" id="3.40.950.10">
    <property type="entry name" value="Fe-only Hydrogenase (Larger Subunit), Chain L, domain 3"/>
    <property type="match status" value="1"/>
</dbReference>
<keyword evidence="3" id="KW-0408">Iron</keyword>
<evidence type="ECO:0000256" key="3">
    <source>
        <dbReference type="ARBA" id="ARBA00023004"/>
    </source>
</evidence>
<dbReference type="Gene3D" id="3.30.70.20">
    <property type="match status" value="1"/>
</dbReference>
<keyword evidence="2" id="KW-0479">Metal-binding</keyword>
<evidence type="ECO:0000256" key="2">
    <source>
        <dbReference type="ARBA" id="ARBA00022723"/>
    </source>
</evidence>
<dbReference type="PROSITE" id="PS00198">
    <property type="entry name" value="4FE4S_FER_1"/>
    <property type="match status" value="1"/>
</dbReference>
<dbReference type="PROSITE" id="PS51379">
    <property type="entry name" value="4FE4S_FER_2"/>
    <property type="match status" value="2"/>
</dbReference>
<reference evidence="8" key="1">
    <citation type="submission" date="2020-08" db="EMBL/GenBank/DDBJ databases">
        <title>Genome public.</title>
        <authorList>
            <person name="Liu C."/>
            <person name="Sun Q."/>
        </authorList>
    </citation>
    <scope>NUCLEOTIDE SEQUENCE</scope>
    <source>
        <strain evidence="8">NSJ-33</strain>
    </source>
</reference>
<dbReference type="GO" id="GO:0046872">
    <property type="term" value="F:metal ion binding"/>
    <property type="evidence" value="ECO:0007669"/>
    <property type="project" value="UniProtKB-KW"/>
</dbReference>
<name>A0A926E3S4_9FIRM</name>
<sequence length="563" mass="63325">MNVVEVLSFKKANCKDCYKCVRECPIKAIRVKDHQAQIIPEECILCGRCVKICPQNAKQVRDDVPRVKEMMKSGKKVVASLAPSYIAAFDTDGFTPIAEAIKKLGFFDVQETAAGANVVKREYERLVQEKQPVIISSCCHSVIRLIQKYHIGCLPYVAKVLSPMDAHGRLMKEQYPDAEVVFISPCISKKDEVDQYCGNESISITITFDELWDWFAEEGVEIDNSKGDGSKFRSRFFPETGGIIKSMDVDPTYQYIAIDGVENCRKALEEIAEGKMEGYFIEMSACEGSCINGPGMPHEKKGIITSRAMVEKIAEKKKDYDVVHNLTLNKRIDLDLPRQNIPGEAAIWEILAKTGKTKPEDMLNCGACGYSTCWEKAIAVYQGKAELEMCLPYMKERAESVSDQILDSSPNAIIAVDSSFSIQQFNRAAYRLMSIDPGEKMAGRPIGDIYDEAELIDIIDTRQNVLSEKCYLDRYGIYVEKSIIYDYDHGLLLIFLKDINKEEKAAQHEAAMRRDTIEITDQVINKQMRVVQEIASLLGETTAETKIALTRLKESMMDDADEA</sequence>
<dbReference type="GO" id="GO:0051539">
    <property type="term" value="F:4 iron, 4 sulfur cluster binding"/>
    <property type="evidence" value="ECO:0007669"/>
    <property type="project" value="UniProtKB-KW"/>
</dbReference>
<dbReference type="SUPFAM" id="SSF54862">
    <property type="entry name" value="4Fe-4S ferredoxins"/>
    <property type="match status" value="1"/>
</dbReference>
<evidence type="ECO:0000313" key="9">
    <source>
        <dbReference type="Proteomes" id="UP000610760"/>
    </source>
</evidence>
<comment type="caution">
    <text evidence="8">The sequence shown here is derived from an EMBL/GenBank/DDBJ whole genome shotgun (WGS) entry which is preliminary data.</text>
</comment>
<keyword evidence="9" id="KW-1185">Reference proteome</keyword>
<dbReference type="Gene3D" id="1.10.15.40">
    <property type="entry name" value="Electron transport complex subunit B, putative Fe-S cluster"/>
    <property type="match status" value="1"/>
</dbReference>
<dbReference type="SUPFAM" id="SSF55785">
    <property type="entry name" value="PYP-like sensor domain (PAS domain)"/>
    <property type="match status" value="1"/>
</dbReference>
<dbReference type="InterPro" id="IPR035965">
    <property type="entry name" value="PAS-like_dom_sf"/>
</dbReference>
<dbReference type="InterPro" id="IPR017900">
    <property type="entry name" value="4Fe4S_Fe_S_CS"/>
</dbReference>
<dbReference type="PANTHER" id="PTHR11615">
    <property type="entry name" value="NITRATE, FORMATE, IRON DEHYDROGENASE"/>
    <property type="match status" value="1"/>
</dbReference>
<dbReference type="Pfam" id="PF02906">
    <property type="entry name" value="Fe_hyd_lg_C"/>
    <property type="match status" value="2"/>
</dbReference>
<organism evidence="8 9">
    <name type="scientific">Fumia xinanensis</name>
    <dbReference type="NCBI Taxonomy" id="2763659"/>
    <lineage>
        <taxon>Bacteria</taxon>
        <taxon>Bacillati</taxon>
        <taxon>Bacillota</taxon>
        <taxon>Clostridia</taxon>
        <taxon>Eubacteriales</taxon>
        <taxon>Oscillospiraceae</taxon>
        <taxon>Fumia</taxon>
    </lineage>
</organism>
<keyword evidence="1" id="KW-0004">4Fe-4S</keyword>
<feature type="domain" description="4Fe-4S" evidence="7">
    <location>
        <begin position="346"/>
        <end position="407"/>
    </location>
</feature>
<dbReference type="SUPFAM" id="SSF53920">
    <property type="entry name" value="Fe-only hydrogenase"/>
    <property type="match status" value="1"/>
</dbReference>
<feature type="domain" description="4Fe-4S ferredoxin-type" evidence="6">
    <location>
        <begin position="5"/>
        <end position="33"/>
    </location>
</feature>
<gene>
    <name evidence="8" type="ORF">H8710_02735</name>
</gene>
<dbReference type="Pfam" id="PF13237">
    <property type="entry name" value="Fer4_10"/>
    <property type="match status" value="1"/>
</dbReference>
<evidence type="ECO:0000259" key="5">
    <source>
        <dbReference type="PROSITE" id="PS50112"/>
    </source>
</evidence>
<keyword evidence="4" id="KW-0411">Iron-sulfur</keyword>
<dbReference type="InterPro" id="IPR009016">
    <property type="entry name" value="Fe_hydrogenase"/>
</dbReference>
<dbReference type="EMBL" id="JACRSV010000001">
    <property type="protein sequence ID" value="MBC8558980.1"/>
    <property type="molecule type" value="Genomic_DNA"/>
</dbReference>
<accession>A0A926E3S4</accession>
<proteinExistence type="predicted"/>
<dbReference type="InterPro" id="IPR050340">
    <property type="entry name" value="Cytosolic_Fe-S_CAF"/>
</dbReference>
<evidence type="ECO:0000259" key="6">
    <source>
        <dbReference type="PROSITE" id="PS51379"/>
    </source>
</evidence>
<dbReference type="InterPro" id="IPR007202">
    <property type="entry name" value="4Fe-4S_dom"/>
</dbReference>
<feature type="domain" description="4Fe-4S ferredoxin-type" evidence="6">
    <location>
        <begin position="34"/>
        <end position="63"/>
    </location>
</feature>
<evidence type="ECO:0000313" key="8">
    <source>
        <dbReference type="EMBL" id="MBC8558980.1"/>
    </source>
</evidence>
<dbReference type="InterPro" id="IPR004108">
    <property type="entry name" value="Fe_hydrogenase_lsu_C"/>
</dbReference>
<dbReference type="PROSITE" id="PS50112">
    <property type="entry name" value="PAS"/>
    <property type="match status" value="1"/>
</dbReference>
<dbReference type="InterPro" id="IPR000014">
    <property type="entry name" value="PAS"/>
</dbReference>
<dbReference type="Pfam" id="PF04060">
    <property type="entry name" value="FeS"/>
    <property type="match status" value="1"/>
</dbReference>
<evidence type="ECO:0000256" key="1">
    <source>
        <dbReference type="ARBA" id="ARBA00022485"/>
    </source>
</evidence>
<protein>
    <submittedName>
        <fullName evidence="8">4Fe-4S binding protein</fullName>
    </submittedName>
</protein>
<evidence type="ECO:0000256" key="4">
    <source>
        <dbReference type="ARBA" id="ARBA00023014"/>
    </source>
</evidence>